<dbReference type="EC" id="1.3.99.-" evidence="10"/>
<dbReference type="GO" id="GO:0003995">
    <property type="term" value="F:acyl-CoA dehydrogenase activity"/>
    <property type="evidence" value="ECO:0007669"/>
    <property type="project" value="TreeGrafter"/>
</dbReference>
<keyword evidence="4 6" id="KW-0274">FAD</keyword>
<dbReference type="PANTHER" id="PTHR43884:SF12">
    <property type="entry name" value="ISOVALERYL-COA DEHYDROGENASE, MITOCHONDRIAL-RELATED"/>
    <property type="match status" value="1"/>
</dbReference>
<evidence type="ECO:0000256" key="6">
    <source>
        <dbReference type="RuleBase" id="RU362125"/>
    </source>
</evidence>
<dbReference type="Pfam" id="PF00441">
    <property type="entry name" value="Acyl-CoA_dh_1"/>
    <property type="match status" value="1"/>
</dbReference>
<dbReference type="FunFam" id="1.10.540.10:FF:000002">
    <property type="entry name" value="Acyl-CoA dehydrogenase FadE19"/>
    <property type="match status" value="1"/>
</dbReference>
<reference evidence="10" key="1">
    <citation type="journal article" date="2022" name="Int. J. Syst. Evol. Microbiol.">
        <title>Pseudomonas aegrilactucae sp. nov. and Pseudomonas morbosilactucae sp. nov., pathogens causing bacterial rot of lettuce in Japan.</title>
        <authorList>
            <person name="Sawada H."/>
            <person name="Fujikawa T."/>
            <person name="Satou M."/>
        </authorList>
    </citation>
    <scope>NUCLEOTIDE SEQUENCE</scope>
    <source>
        <strain evidence="10">0166_1</strain>
    </source>
</reference>
<dbReference type="InterPro" id="IPR006091">
    <property type="entry name" value="Acyl-CoA_Oxase/DH_mid-dom"/>
</dbReference>
<sequence length="394" mass="43605">MTAGYELTAEQQDILRTIRDFVDRDVLPNVSHYDHNDEFPTPLVETMKELGLFGTTIPEEYGGLGLDLMTYSLIVKELSRGWISLSGIINTHFIASFMIKTFGTAEQKDRLLPRMARGDVRSAFSMTEPHAGSDVQAIRTRAVLDGDDYVVNGQKMWVTNGLRAGIVMLLAVTDPSAEPRHRGMTTFIVEKEPEVSDLPGLTIPPPLKKLGYKGVESTELVFEDFRTPASSILGGPDQTGVGFKQFMAGIELGRVNIAARALGIAELALENAIRYAQEREAFGKPISQHQLIQAKIAQMATKIRAAELLLLDAAARKNTGERADMEAGMAKLFATEIAEEVALDAMRIHGGYGYSQEYPIERLYRDAPLLLIGEGSNEIQQLLIARRLFERHKI</sequence>
<evidence type="ECO:0000259" key="7">
    <source>
        <dbReference type="Pfam" id="PF00441"/>
    </source>
</evidence>
<dbReference type="Proteomes" id="UP001162834">
    <property type="component" value="Chromosome"/>
</dbReference>
<dbReference type="InterPro" id="IPR009100">
    <property type="entry name" value="AcylCoA_DH/oxidase_NM_dom_sf"/>
</dbReference>
<evidence type="ECO:0000256" key="2">
    <source>
        <dbReference type="ARBA" id="ARBA00009347"/>
    </source>
</evidence>
<keyword evidence="5 6" id="KW-0560">Oxidoreductase</keyword>
<organism evidence="10 11">
    <name type="scientific">Capillimicrobium parvum</name>
    <dbReference type="NCBI Taxonomy" id="2884022"/>
    <lineage>
        <taxon>Bacteria</taxon>
        <taxon>Bacillati</taxon>
        <taxon>Actinomycetota</taxon>
        <taxon>Thermoleophilia</taxon>
        <taxon>Solirubrobacterales</taxon>
        <taxon>Capillimicrobiaceae</taxon>
        <taxon>Capillimicrobium</taxon>
    </lineage>
</organism>
<dbReference type="InterPro" id="IPR036250">
    <property type="entry name" value="AcylCo_DH-like_C"/>
</dbReference>
<evidence type="ECO:0000256" key="5">
    <source>
        <dbReference type="ARBA" id="ARBA00023002"/>
    </source>
</evidence>
<dbReference type="AlphaFoldDB" id="A0A9E6Y7P8"/>
<dbReference type="EMBL" id="CP087164">
    <property type="protein sequence ID" value="UGS39142.1"/>
    <property type="molecule type" value="Genomic_DNA"/>
</dbReference>
<dbReference type="Gene3D" id="2.40.110.10">
    <property type="entry name" value="Butyryl-CoA Dehydrogenase, subunit A, domain 2"/>
    <property type="match status" value="1"/>
</dbReference>
<evidence type="ECO:0000313" key="10">
    <source>
        <dbReference type="EMBL" id="UGS39142.1"/>
    </source>
</evidence>
<dbReference type="PANTHER" id="PTHR43884">
    <property type="entry name" value="ACYL-COA DEHYDROGENASE"/>
    <property type="match status" value="1"/>
</dbReference>
<keyword evidence="11" id="KW-1185">Reference proteome</keyword>
<feature type="domain" description="Acyl-CoA oxidase/dehydrogenase middle" evidence="8">
    <location>
        <begin position="123"/>
        <end position="224"/>
    </location>
</feature>
<dbReference type="RefSeq" id="WP_259313149.1">
    <property type="nucleotide sequence ID" value="NZ_CP087164.1"/>
</dbReference>
<comment type="cofactor">
    <cofactor evidence="1 6">
        <name>FAD</name>
        <dbReference type="ChEBI" id="CHEBI:57692"/>
    </cofactor>
</comment>
<accession>A0A9E6Y7P8</accession>
<dbReference type="SUPFAM" id="SSF47203">
    <property type="entry name" value="Acyl-CoA dehydrogenase C-terminal domain-like"/>
    <property type="match status" value="1"/>
</dbReference>
<evidence type="ECO:0000259" key="8">
    <source>
        <dbReference type="Pfam" id="PF02770"/>
    </source>
</evidence>
<name>A0A9E6Y7P8_9ACTN</name>
<dbReference type="FunFam" id="1.20.140.10:FF:000001">
    <property type="entry name" value="Acyl-CoA dehydrogenase"/>
    <property type="match status" value="1"/>
</dbReference>
<dbReference type="Pfam" id="PF02771">
    <property type="entry name" value="Acyl-CoA_dh_N"/>
    <property type="match status" value="1"/>
</dbReference>
<dbReference type="Pfam" id="PF02770">
    <property type="entry name" value="Acyl-CoA_dh_M"/>
    <property type="match status" value="1"/>
</dbReference>
<dbReference type="InterPro" id="IPR013786">
    <property type="entry name" value="AcylCoA_DH/ox_N"/>
</dbReference>
<dbReference type="SUPFAM" id="SSF56645">
    <property type="entry name" value="Acyl-CoA dehydrogenase NM domain-like"/>
    <property type="match status" value="1"/>
</dbReference>
<evidence type="ECO:0000259" key="9">
    <source>
        <dbReference type="Pfam" id="PF02771"/>
    </source>
</evidence>
<evidence type="ECO:0000256" key="3">
    <source>
        <dbReference type="ARBA" id="ARBA00022630"/>
    </source>
</evidence>
<comment type="similarity">
    <text evidence="2 6">Belongs to the acyl-CoA dehydrogenase family.</text>
</comment>
<proteinExistence type="inferred from homology"/>
<dbReference type="InterPro" id="IPR037069">
    <property type="entry name" value="AcylCoA_DH/ox_N_sf"/>
</dbReference>
<dbReference type="KEGG" id="sbae:DSM104329_05574"/>
<dbReference type="Gene3D" id="1.20.140.10">
    <property type="entry name" value="Butyryl-CoA Dehydrogenase, subunit A, domain 3"/>
    <property type="match status" value="1"/>
</dbReference>
<protein>
    <submittedName>
        <fullName evidence="10">Acyl-CoA dehydrogenase</fullName>
        <ecNumber evidence="10">1.3.99.-</ecNumber>
    </submittedName>
</protein>
<dbReference type="PIRSF" id="PIRSF016578">
    <property type="entry name" value="HsaA"/>
    <property type="match status" value="1"/>
</dbReference>
<gene>
    <name evidence="10" type="primary">mmgC_6</name>
    <name evidence="10" type="ORF">DSM104329_05574</name>
</gene>
<evidence type="ECO:0000313" key="11">
    <source>
        <dbReference type="Proteomes" id="UP001162834"/>
    </source>
</evidence>
<dbReference type="FunFam" id="2.40.110.10:FF:000002">
    <property type="entry name" value="Acyl-CoA dehydrogenase fadE12"/>
    <property type="match status" value="1"/>
</dbReference>
<feature type="domain" description="Acyl-CoA dehydrogenase/oxidase N-terminal" evidence="9">
    <location>
        <begin position="8"/>
        <end position="119"/>
    </location>
</feature>
<evidence type="ECO:0000256" key="4">
    <source>
        <dbReference type="ARBA" id="ARBA00022827"/>
    </source>
</evidence>
<feature type="domain" description="Acyl-CoA dehydrogenase/oxidase C-terminal" evidence="7">
    <location>
        <begin position="241"/>
        <end position="388"/>
    </location>
</feature>
<dbReference type="GO" id="GO:0050660">
    <property type="term" value="F:flavin adenine dinucleotide binding"/>
    <property type="evidence" value="ECO:0007669"/>
    <property type="project" value="InterPro"/>
</dbReference>
<keyword evidence="3 6" id="KW-0285">Flavoprotein</keyword>
<dbReference type="Gene3D" id="1.10.540.10">
    <property type="entry name" value="Acyl-CoA dehydrogenase/oxidase, N-terminal domain"/>
    <property type="match status" value="1"/>
</dbReference>
<evidence type="ECO:0000256" key="1">
    <source>
        <dbReference type="ARBA" id="ARBA00001974"/>
    </source>
</evidence>
<dbReference type="InterPro" id="IPR009075">
    <property type="entry name" value="AcylCo_DH/oxidase_C"/>
</dbReference>
<dbReference type="InterPro" id="IPR046373">
    <property type="entry name" value="Acyl-CoA_Oxase/DH_mid-dom_sf"/>
</dbReference>